<dbReference type="RefSeq" id="NP_493499.2">
    <property type="nucleotide sequence ID" value="NM_061098.3"/>
</dbReference>
<evidence type="ECO:0000259" key="1">
    <source>
        <dbReference type="Pfam" id="PF00646"/>
    </source>
</evidence>
<dbReference type="EMBL" id="BX284601">
    <property type="protein sequence ID" value="CAB04423.3"/>
    <property type="molecule type" value="Genomic_DNA"/>
</dbReference>
<dbReference type="UCSC" id="F49B2.1">
    <property type="organism name" value="c. elegans"/>
</dbReference>
<dbReference type="Pfam" id="PF00646">
    <property type="entry name" value="F-box"/>
    <property type="match status" value="1"/>
</dbReference>
<accession>O45535</accession>
<sequence>MALPILRLPRKCLRLAALHMKFIDLIRFSFTCETAKNLAETFNFPVTGIRMAIRANFRLDVIYEGEMYTFATEKWLEEQDLEQVYISRRQIVIFPEEFGIRNYIDHLQIVLKYPKITELFIASFDHDSEQFCKEFEGLKFRTLSFGSNDPLSSMRTAISLSPQSDIIQLEGEDMSSAKSLLLQNTDEVYITSSPFTFTLNDLLLCNSRRVVVRARWDLKDLNTFLKHWAAGVRRLEKLVVGHQNLPRTLNQRMASLFQGISHEVLPKDRVTRHLDGGEEVMFKGGTIIRRNDGIEAIVIFSFTFQMFVLNDL</sequence>
<evidence type="ECO:0000259" key="2">
    <source>
        <dbReference type="Pfam" id="PF07735"/>
    </source>
</evidence>
<evidence type="ECO:0000313" key="5">
    <source>
        <dbReference type="WormBase" id="F49B2.1"/>
    </source>
</evidence>
<evidence type="ECO:0000313" key="4">
    <source>
        <dbReference type="Proteomes" id="UP000001940"/>
    </source>
</evidence>
<dbReference type="WormBase" id="F49B2.1">
    <property type="protein sequence ID" value="CE42945"/>
    <property type="gene ID" value="WBGene00009861"/>
    <property type="gene designation" value="fbxb-8"/>
</dbReference>
<keyword evidence="4" id="KW-1185">Reference proteome</keyword>
<protein>
    <submittedName>
        <fullName evidence="3">F-box associated domain-containing protein</fullName>
    </submittedName>
</protein>
<dbReference type="InterPro" id="IPR001810">
    <property type="entry name" value="F-box_dom"/>
</dbReference>
<organism evidence="3 4">
    <name type="scientific">Caenorhabditis elegans</name>
    <dbReference type="NCBI Taxonomy" id="6239"/>
    <lineage>
        <taxon>Eukaryota</taxon>
        <taxon>Metazoa</taxon>
        <taxon>Ecdysozoa</taxon>
        <taxon>Nematoda</taxon>
        <taxon>Chromadorea</taxon>
        <taxon>Rhabditida</taxon>
        <taxon>Rhabditina</taxon>
        <taxon>Rhabditomorpha</taxon>
        <taxon>Rhabditoidea</taxon>
        <taxon>Rhabditidae</taxon>
        <taxon>Peloderinae</taxon>
        <taxon>Caenorhabditis</taxon>
    </lineage>
</organism>
<evidence type="ECO:0000313" key="3">
    <source>
        <dbReference type="EMBL" id="CAB04423.3"/>
    </source>
</evidence>
<name>O45535_CAEEL</name>
<dbReference type="GeneID" id="173295"/>
<feature type="domain" description="Sdz-33 F-box" evidence="2">
    <location>
        <begin position="179"/>
        <end position="237"/>
    </location>
</feature>
<dbReference type="InterPro" id="IPR053222">
    <property type="entry name" value="Zygotic_Embryogenesis-Asso"/>
</dbReference>
<dbReference type="KEGG" id="cel:CELE_F49B2.1"/>
<dbReference type="PANTHER" id="PTHR22899">
    <property type="entry name" value="CYCLIN-RELATED F-BOX FAMILY"/>
    <property type="match status" value="1"/>
</dbReference>
<reference evidence="3 4" key="1">
    <citation type="journal article" date="1998" name="Science">
        <title>Genome sequence of the nematode C. elegans: a platform for investigating biology.</title>
        <authorList>
            <consortium name="The C. elegans sequencing consortium"/>
            <person name="Sulson J.E."/>
            <person name="Waterston R."/>
        </authorList>
    </citation>
    <scope>NUCLEOTIDE SEQUENCE [LARGE SCALE GENOMIC DNA]</scope>
    <source>
        <strain evidence="3 4">Bristol N2</strain>
    </source>
</reference>
<dbReference type="PhylomeDB" id="O45535"/>
<dbReference type="Proteomes" id="UP000001940">
    <property type="component" value="Chromosome I"/>
</dbReference>
<dbReference type="Bgee" id="WBGene00009861">
    <property type="expression patterns" value="Expressed in embryo and 3 other cell types or tissues"/>
</dbReference>
<dbReference type="HOGENOM" id="CLU_028840_1_1_1"/>
<dbReference type="AlphaFoldDB" id="O45535"/>
<dbReference type="FunCoup" id="O45535">
    <property type="interactions" value="252"/>
</dbReference>
<proteinExistence type="predicted"/>
<dbReference type="InParanoid" id="O45535"/>
<gene>
    <name evidence="3 5" type="primary">fbxb-8</name>
    <name evidence="3" type="ORF">CELE_F49B2.1</name>
    <name evidence="5" type="ORF">F49B2.1</name>
</gene>
<dbReference type="PaxDb" id="6239-F49B2.1"/>
<dbReference type="AGR" id="WB:WBGene00009861"/>
<dbReference type="PANTHER" id="PTHR22899:SF0">
    <property type="entry name" value="F-BOX ASSOCIATED DOMAIN-CONTAINING PROTEIN-RELATED"/>
    <property type="match status" value="1"/>
</dbReference>
<dbReference type="InterPro" id="IPR012885">
    <property type="entry name" value="F-box_Sdz-33"/>
</dbReference>
<dbReference type="Pfam" id="PF07735">
    <property type="entry name" value="FBA_2"/>
    <property type="match status" value="1"/>
</dbReference>
<dbReference type="CTD" id="173295"/>
<feature type="domain" description="F-box" evidence="1">
    <location>
        <begin position="5"/>
        <end position="45"/>
    </location>
</feature>